<reference evidence="1" key="1">
    <citation type="submission" date="2023-10" db="EMBL/GenBank/DDBJ databases">
        <authorList>
            <person name="Chen Y."/>
            <person name="Shah S."/>
            <person name="Dougan E. K."/>
            <person name="Thang M."/>
            <person name="Chan C."/>
        </authorList>
    </citation>
    <scope>NUCLEOTIDE SEQUENCE [LARGE SCALE GENOMIC DNA]</scope>
</reference>
<organism evidence="1 2">
    <name type="scientific">Prorocentrum cordatum</name>
    <dbReference type="NCBI Taxonomy" id="2364126"/>
    <lineage>
        <taxon>Eukaryota</taxon>
        <taxon>Sar</taxon>
        <taxon>Alveolata</taxon>
        <taxon>Dinophyceae</taxon>
        <taxon>Prorocentrales</taxon>
        <taxon>Prorocentraceae</taxon>
        <taxon>Prorocentrum</taxon>
    </lineage>
</organism>
<evidence type="ECO:0000313" key="2">
    <source>
        <dbReference type="Proteomes" id="UP001189429"/>
    </source>
</evidence>
<protein>
    <submittedName>
        <fullName evidence="1">Uncharacterized protein</fullName>
    </submittedName>
</protein>
<evidence type="ECO:0000313" key="1">
    <source>
        <dbReference type="EMBL" id="CAK0911103.1"/>
    </source>
</evidence>
<dbReference type="Proteomes" id="UP001189429">
    <property type="component" value="Unassembled WGS sequence"/>
</dbReference>
<keyword evidence="2" id="KW-1185">Reference proteome</keyword>
<comment type="caution">
    <text evidence="1">The sequence shown here is derived from an EMBL/GenBank/DDBJ whole genome shotgun (WGS) entry which is preliminary data.</text>
</comment>
<dbReference type="EMBL" id="CAUYUJ010022521">
    <property type="protein sequence ID" value="CAK0911103.1"/>
    <property type="molecule type" value="Genomic_DNA"/>
</dbReference>
<proteinExistence type="predicted"/>
<accession>A0ABN9YFV0</accession>
<gene>
    <name evidence="1" type="ORF">PCOR1329_LOCUS85086</name>
</gene>
<sequence>MVNAEIEQLVGSALDGIPIDVDAGSDMGGIESESYPQLLNGDWPRSNVSSILLDLVILDGVNHVLDWVILDGVSIVLDWVSILLDLVNIDGVSIALDWAIAMLDWVILDGVSIFLDWVILDWVSLLLDFM</sequence>
<feature type="non-terminal residue" evidence="1">
    <location>
        <position position="130"/>
    </location>
</feature>
<name>A0ABN9YFV0_9DINO</name>